<dbReference type="FunFam" id="1.20.140.10:FF:000001">
    <property type="entry name" value="Acyl-CoA dehydrogenase"/>
    <property type="match status" value="1"/>
</dbReference>
<dbReference type="RefSeq" id="WP_091261664.1">
    <property type="nucleotide sequence ID" value="NZ_FMCS01000003.1"/>
</dbReference>
<keyword evidence="5 6" id="KW-0560">Oxidoreductase</keyword>
<evidence type="ECO:0000256" key="4">
    <source>
        <dbReference type="ARBA" id="ARBA00022827"/>
    </source>
</evidence>
<dbReference type="Gene3D" id="1.20.140.10">
    <property type="entry name" value="Butyryl-CoA Dehydrogenase, subunit A, domain 3"/>
    <property type="match status" value="1"/>
</dbReference>
<dbReference type="AlphaFoldDB" id="A0A1C4VZU0"/>
<dbReference type="Pfam" id="PF00441">
    <property type="entry name" value="Acyl-CoA_dh_1"/>
    <property type="match status" value="1"/>
</dbReference>
<sequence>MRVQLTAEQQRAGERFAAFADDHLVPYADGWDRAQELPRAVVHLLAEAGHLGAVVPADHGGAGLDAISFGLLHEEAGRACSSVRSLLTVHSMVSYALVRWGRPELRARWLPELARGTYLGAFAVTEPGAGSDLAALSAQARPVAGGYALDGHKHWITFGQYADLFLVFARLEGRPAAFLVERQRAGLTVVPQAGALGTRASMLAEVRLTDCRIPAENLVGRPGFGLSAVAASALELGRYSVAWGCVGLAEACVRASLAYADTREQFGRPLRRHQLVQRMLADMVTGTSAARLLCQQAGWLRESGDPASVHATWLAKYFASTAAVRAADDAVQIHGSRGIGDAYPVQRYLRDAKVMEIIEGSTQLQQITIAESAYQVRPRPAGGVEPRRPDAEGLIR</sequence>
<evidence type="ECO:0000313" key="11">
    <source>
        <dbReference type="Proteomes" id="UP000199629"/>
    </source>
</evidence>
<evidence type="ECO:0000313" key="10">
    <source>
        <dbReference type="EMBL" id="SCE89516.1"/>
    </source>
</evidence>
<dbReference type="InterPro" id="IPR036250">
    <property type="entry name" value="AcylCo_DH-like_C"/>
</dbReference>
<dbReference type="SUPFAM" id="SSF56645">
    <property type="entry name" value="Acyl-CoA dehydrogenase NM domain-like"/>
    <property type="match status" value="1"/>
</dbReference>
<dbReference type="InterPro" id="IPR006089">
    <property type="entry name" value="Acyl-CoA_DH_CS"/>
</dbReference>
<dbReference type="Gene3D" id="1.10.540.10">
    <property type="entry name" value="Acyl-CoA dehydrogenase/oxidase, N-terminal domain"/>
    <property type="match status" value="1"/>
</dbReference>
<dbReference type="Proteomes" id="UP000199629">
    <property type="component" value="Unassembled WGS sequence"/>
</dbReference>
<proteinExistence type="inferred from homology"/>
<dbReference type="InterPro" id="IPR009075">
    <property type="entry name" value="AcylCo_DH/oxidase_C"/>
</dbReference>
<dbReference type="InterPro" id="IPR009100">
    <property type="entry name" value="AcylCoA_DH/oxidase_NM_dom_sf"/>
</dbReference>
<evidence type="ECO:0000256" key="5">
    <source>
        <dbReference type="ARBA" id="ARBA00023002"/>
    </source>
</evidence>
<reference evidence="11" key="1">
    <citation type="submission" date="2016-06" db="EMBL/GenBank/DDBJ databases">
        <authorList>
            <person name="Varghese N."/>
            <person name="Submissions Spin"/>
        </authorList>
    </citation>
    <scope>NUCLEOTIDE SEQUENCE [LARGE SCALE GENOMIC DNA]</scope>
    <source>
        <strain evidence="11">DSM 45246</strain>
    </source>
</reference>
<gene>
    <name evidence="10" type="ORF">GA0070214_10375</name>
</gene>
<feature type="domain" description="Acyl-CoA dehydrogenase/oxidase C-terminal" evidence="7">
    <location>
        <begin position="229"/>
        <end position="372"/>
    </location>
</feature>
<dbReference type="PROSITE" id="PS00072">
    <property type="entry name" value="ACYL_COA_DH_1"/>
    <property type="match status" value="1"/>
</dbReference>
<dbReference type="InterPro" id="IPR013786">
    <property type="entry name" value="AcylCoA_DH/ox_N"/>
</dbReference>
<evidence type="ECO:0000256" key="6">
    <source>
        <dbReference type="RuleBase" id="RU362125"/>
    </source>
</evidence>
<feature type="domain" description="Acyl-CoA dehydrogenase/oxidase N-terminal" evidence="9">
    <location>
        <begin position="6"/>
        <end position="116"/>
    </location>
</feature>
<dbReference type="PANTHER" id="PTHR43884">
    <property type="entry name" value="ACYL-COA DEHYDROGENASE"/>
    <property type="match status" value="1"/>
</dbReference>
<dbReference type="Gene3D" id="2.40.110.10">
    <property type="entry name" value="Butyryl-CoA Dehydrogenase, subunit A, domain 2"/>
    <property type="match status" value="1"/>
</dbReference>
<dbReference type="InterPro" id="IPR037069">
    <property type="entry name" value="AcylCoA_DH/ox_N_sf"/>
</dbReference>
<comment type="similarity">
    <text evidence="2 6">Belongs to the acyl-CoA dehydrogenase family.</text>
</comment>
<dbReference type="Pfam" id="PF02771">
    <property type="entry name" value="Acyl-CoA_dh_N"/>
    <property type="match status" value="1"/>
</dbReference>
<name>A0A1C4VZU0_9ACTN</name>
<organism evidence="10 11">
    <name type="scientific">Micromonospora chaiyaphumensis</name>
    <dbReference type="NCBI Taxonomy" id="307119"/>
    <lineage>
        <taxon>Bacteria</taxon>
        <taxon>Bacillati</taxon>
        <taxon>Actinomycetota</taxon>
        <taxon>Actinomycetes</taxon>
        <taxon>Micromonosporales</taxon>
        <taxon>Micromonosporaceae</taxon>
        <taxon>Micromonospora</taxon>
    </lineage>
</organism>
<keyword evidence="11" id="KW-1185">Reference proteome</keyword>
<dbReference type="Pfam" id="PF02770">
    <property type="entry name" value="Acyl-CoA_dh_M"/>
    <property type="match status" value="1"/>
</dbReference>
<evidence type="ECO:0000259" key="9">
    <source>
        <dbReference type="Pfam" id="PF02771"/>
    </source>
</evidence>
<dbReference type="InterPro" id="IPR006091">
    <property type="entry name" value="Acyl-CoA_Oxase/DH_mid-dom"/>
</dbReference>
<protein>
    <recommendedName>
        <fullName evidence="12">Acyl-CoA dehydrogenase</fullName>
    </recommendedName>
</protein>
<accession>A0A1C4VZU0</accession>
<keyword evidence="4 6" id="KW-0274">FAD</keyword>
<evidence type="ECO:0000259" key="7">
    <source>
        <dbReference type="Pfam" id="PF00441"/>
    </source>
</evidence>
<evidence type="ECO:0008006" key="12">
    <source>
        <dbReference type="Google" id="ProtNLM"/>
    </source>
</evidence>
<dbReference type="InterPro" id="IPR046373">
    <property type="entry name" value="Acyl-CoA_Oxase/DH_mid-dom_sf"/>
</dbReference>
<feature type="domain" description="Acyl-CoA oxidase/dehydrogenase middle" evidence="8">
    <location>
        <begin position="121"/>
        <end position="211"/>
    </location>
</feature>
<comment type="cofactor">
    <cofactor evidence="1 6">
        <name>FAD</name>
        <dbReference type="ChEBI" id="CHEBI:57692"/>
    </cofactor>
</comment>
<dbReference type="PANTHER" id="PTHR43884:SF12">
    <property type="entry name" value="ISOVALERYL-COA DEHYDROGENASE, MITOCHONDRIAL-RELATED"/>
    <property type="match status" value="1"/>
</dbReference>
<dbReference type="EMBL" id="FMCS01000003">
    <property type="protein sequence ID" value="SCE89516.1"/>
    <property type="molecule type" value="Genomic_DNA"/>
</dbReference>
<dbReference type="PIRSF" id="PIRSF016578">
    <property type="entry name" value="HsaA"/>
    <property type="match status" value="1"/>
</dbReference>
<dbReference type="GO" id="GO:0050660">
    <property type="term" value="F:flavin adenine dinucleotide binding"/>
    <property type="evidence" value="ECO:0007669"/>
    <property type="project" value="InterPro"/>
</dbReference>
<evidence type="ECO:0000256" key="3">
    <source>
        <dbReference type="ARBA" id="ARBA00022630"/>
    </source>
</evidence>
<evidence type="ECO:0000259" key="8">
    <source>
        <dbReference type="Pfam" id="PF02770"/>
    </source>
</evidence>
<dbReference type="SUPFAM" id="SSF47203">
    <property type="entry name" value="Acyl-CoA dehydrogenase C-terminal domain-like"/>
    <property type="match status" value="1"/>
</dbReference>
<dbReference type="GO" id="GO:0003995">
    <property type="term" value="F:acyl-CoA dehydrogenase activity"/>
    <property type="evidence" value="ECO:0007669"/>
    <property type="project" value="InterPro"/>
</dbReference>
<keyword evidence="3 6" id="KW-0285">Flavoprotein</keyword>
<evidence type="ECO:0000256" key="1">
    <source>
        <dbReference type="ARBA" id="ARBA00001974"/>
    </source>
</evidence>
<evidence type="ECO:0000256" key="2">
    <source>
        <dbReference type="ARBA" id="ARBA00009347"/>
    </source>
</evidence>